<keyword evidence="1" id="KW-0812">Transmembrane</keyword>
<protein>
    <submittedName>
        <fullName evidence="2">Uncharacterized protein</fullName>
    </submittedName>
</protein>
<dbReference type="GeneID" id="97333256"/>
<dbReference type="EMBL" id="CADDAV010000001">
    <property type="protein sequence ID" value="CAB0577724.1"/>
    <property type="molecule type" value="Genomic_DNA"/>
</dbReference>
<dbReference type="RefSeq" id="WP_003853147.1">
    <property type="nucleotide sequence ID" value="NZ_CABVGJ010000009.1"/>
</dbReference>
<name>A0A246CEY1_CORDP</name>
<proteinExistence type="predicted"/>
<dbReference type="Proteomes" id="UP000480222">
    <property type="component" value="Unassembled WGS sequence"/>
</dbReference>
<feature type="transmembrane region" description="Helical" evidence="1">
    <location>
        <begin position="35"/>
        <end position="58"/>
    </location>
</feature>
<accession>A0A246CEY1</accession>
<gene>
    <name evidence="2" type="ORF">CIP107547_00014</name>
</gene>
<evidence type="ECO:0000256" key="1">
    <source>
        <dbReference type="SAM" id="Phobius"/>
    </source>
</evidence>
<dbReference type="KEGG" id="cdi:DIP2292"/>
<keyword evidence="1" id="KW-1133">Transmembrane helix</keyword>
<comment type="caution">
    <text evidence="2">The sequence shown here is derived from an EMBL/GenBank/DDBJ whole genome shotgun (WGS) entry which is preliminary data.</text>
</comment>
<reference evidence="2 3" key="1">
    <citation type="submission" date="2020-02" db="EMBL/GenBank/DDBJ databases">
        <authorList>
            <person name="Brisse S."/>
        </authorList>
    </citation>
    <scope>NUCLEOTIDE SEQUENCE [LARGE SCALE GENOMIC DNA]</scope>
    <source>
        <strain evidence="2">CIP107547</strain>
    </source>
</reference>
<dbReference type="OrthoDB" id="4417412at2"/>
<organism evidence="2 3">
    <name type="scientific">Corynebacterium diphtheriae</name>
    <dbReference type="NCBI Taxonomy" id="1717"/>
    <lineage>
        <taxon>Bacteria</taxon>
        <taxon>Bacillati</taxon>
        <taxon>Actinomycetota</taxon>
        <taxon>Actinomycetes</taxon>
        <taxon>Mycobacteriales</taxon>
        <taxon>Corynebacteriaceae</taxon>
        <taxon>Corynebacterium</taxon>
    </lineage>
</organism>
<sequence length="59" mass="6465">MLSPVMMMTIGSVFLGFFLFTGAFASYSYKKPQALTWTLFALAVLFVTLIPVTLALIIA</sequence>
<dbReference type="OMA" id="SFMYKKP"/>
<evidence type="ECO:0000313" key="2">
    <source>
        <dbReference type="EMBL" id="CAB0577724.1"/>
    </source>
</evidence>
<keyword evidence="1" id="KW-0472">Membrane</keyword>
<evidence type="ECO:0000313" key="3">
    <source>
        <dbReference type="Proteomes" id="UP000480222"/>
    </source>
</evidence>
<dbReference type="AlphaFoldDB" id="A0A246CEY1"/>